<dbReference type="EMBL" id="QPJJ01000002">
    <property type="protein sequence ID" value="RCW76849.1"/>
    <property type="molecule type" value="Genomic_DNA"/>
</dbReference>
<dbReference type="GO" id="GO:0004601">
    <property type="term" value="F:peroxidase activity"/>
    <property type="evidence" value="ECO:0007669"/>
    <property type="project" value="UniProtKB-KW"/>
</dbReference>
<reference evidence="7 8" key="1">
    <citation type="submission" date="2018-07" db="EMBL/GenBank/DDBJ databases">
        <title>Genomic Encyclopedia of Type Strains, Phase IV (KMG-IV): sequencing the most valuable type-strain genomes for metagenomic binning, comparative biology and taxonomic classification.</title>
        <authorList>
            <person name="Goeker M."/>
        </authorList>
    </citation>
    <scope>NUCLEOTIDE SEQUENCE [LARGE SCALE GENOMIC DNA]</scope>
    <source>
        <strain evidence="7 8">DSM 27696</strain>
    </source>
</reference>
<dbReference type="SUPFAM" id="SSF52833">
    <property type="entry name" value="Thioredoxin-like"/>
    <property type="match status" value="1"/>
</dbReference>
<keyword evidence="3 5" id="KW-0560">Oxidoreductase</keyword>
<dbReference type="Pfam" id="PF00255">
    <property type="entry name" value="GSHPx"/>
    <property type="match status" value="1"/>
</dbReference>
<accession>A0A368YAX5</accession>
<dbReference type="OrthoDB" id="9789406at2"/>
<evidence type="ECO:0000256" key="4">
    <source>
        <dbReference type="PIRSR" id="PIRSR000303-1"/>
    </source>
</evidence>
<dbReference type="InterPro" id="IPR036249">
    <property type="entry name" value="Thioredoxin-like_sf"/>
</dbReference>
<evidence type="ECO:0000256" key="1">
    <source>
        <dbReference type="ARBA" id="ARBA00006926"/>
    </source>
</evidence>
<sequence length="158" mass="17906">MQIYDFDVTKANGETYKLDEYKGKIMLIVNTASKCGLNGQFDGLEEIHQKYKDKGVAVLGFPSNQFANQEPGSSEDAEEACRINFGVTFPIHEKINVNGNDAHPLFQYLKEQQKGVLTSKIKWNFTKFLVDQDGNVVERFGPKIEPKEIEKQIEKMVG</sequence>
<dbReference type="PROSITE" id="PS51352">
    <property type="entry name" value="THIOREDOXIN_2"/>
    <property type="match status" value="1"/>
</dbReference>
<evidence type="ECO:0000256" key="5">
    <source>
        <dbReference type="RuleBase" id="RU000499"/>
    </source>
</evidence>
<dbReference type="PROSITE" id="PS51355">
    <property type="entry name" value="GLUTATHIONE_PEROXID_3"/>
    <property type="match status" value="1"/>
</dbReference>
<comment type="similarity">
    <text evidence="1 5">Belongs to the glutathione peroxidase family.</text>
</comment>
<dbReference type="Gene3D" id="3.40.30.10">
    <property type="entry name" value="Glutaredoxin"/>
    <property type="match status" value="1"/>
</dbReference>
<evidence type="ECO:0000256" key="3">
    <source>
        <dbReference type="ARBA" id="ARBA00023002"/>
    </source>
</evidence>
<name>A0A368YAX5_9BACI</name>
<dbReference type="InterPro" id="IPR029760">
    <property type="entry name" value="GPX_CS"/>
</dbReference>
<dbReference type="InterPro" id="IPR013766">
    <property type="entry name" value="Thioredoxin_domain"/>
</dbReference>
<dbReference type="PROSITE" id="PS00763">
    <property type="entry name" value="GLUTATHIONE_PEROXID_2"/>
    <property type="match status" value="1"/>
</dbReference>
<gene>
    <name evidence="7" type="ORF">DFR57_102124</name>
</gene>
<dbReference type="InterPro" id="IPR000889">
    <property type="entry name" value="Glutathione_peroxidase"/>
</dbReference>
<comment type="caution">
    <text evidence="7">The sequence shown here is derived from an EMBL/GenBank/DDBJ whole genome shotgun (WGS) entry which is preliminary data.</text>
</comment>
<keyword evidence="2 5" id="KW-0575">Peroxidase</keyword>
<evidence type="ECO:0000259" key="6">
    <source>
        <dbReference type="PROSITE" id="PS51352"/>
    </source>
</evidence>
<dbReference type="PANTHER" id="PTHR11592">
    <property type="entry name" value="GLUTATHIONE PEROXIDASE"/>
    <property type="match status" value="1"/>
</dbReference>
<feature type="active site" evidence="4">
    <location>
        <position position="35"/>
    </location>
</feature>
<dbReference type="RefSeq" id="WP_114351618.1">
    <property type="nucleotide sequence ID" value="NZ_QPJJ01000002.1"/>
</dbReference>
<evidence type="ECO:0000256" key="2">
    <source>
        <dbReference type="ARBA" id="ARBA00022559"/>
    </source>
</evidence>
<dbReference type="PANTHER" id="PTHR11592:SF78">
    <property type="entry name" value="GLUTATHIONE PEROXIDASE"/>
    <property type="match status" value="1"/>
</dbReference>
<dbReference type="PRINTS" id="PR01011">
    <property type="entry name" value="GLUTPROXDASE"/>
</dbReference>
<dbReference type="Proteomes" id="UP000252585">
    <property type="component" value="Unassembled WGS sequence"/>
</dbReference>
<dbReference type="FunFam" id="3.40.30.10:FF:000010">
    <property type="entry name" value="Glutathione peroxidase"/>
    <property type="match status" value="1"/>
</dbReference>
<organism evidence="7 8">
    <name type="scientific">Saliterribacillus persicus</name>
    <dbReference type="NCBI Taxonomy" id="930114"/>
    <lineage>
        <taxon>Bacteria</taxon>
        <taxon>Bacillati</taxon>
        <taxon>Bacillota</taxon>
        <taxon>Bacilli</taxon>
        <taxon>Bacillales</taxon>
        <taxon>Bacillaceae</taxon>
        <taxon>Saliterribacillus</taxon>
    </lineage>
</organism>
<evidence type="ECO:0000313" key="8">
    <source>
        <dbReference type="Proteomes" id="UP000252585"/>
    </source>
</evidence>
<protein>
    <recommendedName>
        <fullName evidence="5">Glutathione peroxidase</fullName>
    </recommendedName>
</protein>
<dbReference type="GO" id="GO:0034599">
    <property type="term" value="P:cellular response to oxidative stress"/>
    <property type="evidence" value="ECO:0007669"/>
    <property type="project" value="TreeGrafter"/>
</dbReference>
<feature type="domain" description="Thioredoxin" evidence="6">
    <location>
        <begin position="1"/>
        <end position="158"/>
    </location>
</feature>
<dbReference type="AlphaFoldDB" id="A0A368YAX5"/>
<dbReference type="PIRSF" id="PIRSF000303">
    <property type="entry name" value="Glutathion_perox"/>
    <property type="match status" value="1"/>
</dbReference>
<proteinExistence type="inferred from homology"/>
<evidence type="ECO:0000313" key="7">
    <source>
        <dbReference type="EMBL" id="RCW76849.1"/>
    </source>
</evidence>
<keyword evidence="8" id="KW-1185">Reference proteome</keyword>
<dbReference type="CDD" id="cd00340">
    <property type="entry name" value="GSH_Peroxidase"/>
    <property type="match status" value="1"/>
</dbReference>